<dbReference type="EMBL" id="BRXY01000072">
    <property type="protein sequence ID" value="GMH61506.1"/>
    <property type="molecule type" value="Genomic_DNA"/>
</dbReference>
<evidence type="ECO:0000313" key="2">
    <source>
        <dbReference type="Proteomes" id="UP001165085"/>
    </source>
</evidence>
<proteinExistence type="predicted"/>
<dbReference type="PANTHER" id="PTHR37490">
    <property type="entry name" value="EXPRESSED PROTEIN"/>
    <property type="match status" value="1"/>
</dbReference>
<evidence type="ECO:0000313" key="1">
    <source>
        <dbReference type="EMBL" id="GMH61506.1"/>
    </source>
</evidence>
<organism evidence="1 2">
    <name type="scientific">Triparma strigata</name>
    <dbReference type="NCBI Taxonomy" id="1606541"/>
    <lineage>
        <taxon>Eukaryota</taxon>
        <taxon>Sar</taxon>
        <taxon>Stramenopiles</taxon>
        <taxon>Ochrophyta</taxon>
        <taxon>Bolidophyceae</taxon>
        <taxon>Parmales</taxon>
        <taxon>Triparmaceae</taxon>
        <taxon>Triparma</taxon>
    </lineage>
</organism>
<dbReference type="PANTHER" id="PTHR37490:SF1">
    <property type="entry name" value="GLYCOSYLTRANSFERASE 2-LIKE DOMAIN-CONTAINING PROTEIN"/>
    <property type="match status" value="1"/>
</dbReference>
<keyword evidence="2" id="KW-1185">Reference proteome</keyword>
<dbReference type="Pfam" id="PF11913">
    <property type="entry name" value="DUF3431"/>
    <property type="match status" value="1"/>
</dbReference>
<name>A0A9W6ZXD5_9STRA</name>
<dbReference type="InterPro" id="IPR021838">
    <property type="entry name" value="DUF3431"/>
</dbReference>
<dbReference type="OrthoDB" id="426718at2759"/>
<sequence>MASLFSFRFTRFKASSLLAATITFSCSCLFTFQLYYQQQMLHILATTATAIPDSTEVRGVRVVATCKEDLSWIDREASNYNNVIVYDKCDMNRTFSSANVTVHTMENIGSCDHAFLQYIVANYESLPDVVHFTKGVTHFTEGYNDNPSQSPHPDVRCRPWCSKYEKYKHLGRKPEIFGFSLDDYKFTNNPSNSNEFIFQKSPFANMKGWIEATNGLDVSMYLDTRCTIPMQGMFSATRAQILNTPKSTYRTLLNQQTHANEEIDHFIERSWGAMFCSEHASTATSNHTVNN</sequence>
<gene>
    <name evidence="1" type="ORF">TrST_g9076</name>
</gene>
<protein>
    <submittedName>
        <fullName evidence="1">Uncharacterized protein</fullName>
    </submittedName>
</protein>
<dbReference type="AlphaFoldDB" id="A0A9W6ZXD5"/>
<dbReference type="Proteomes" id="UP001165085">
    <property type="component" value="Unassembled WGS sequence"/>
</dbReference>
<comment type="caution">
    <text evidence="1">The sequence shown here is derived from an EMBL/GenBank/DDBJ whole genome shotgun (WGS) entry which is preliminary data.</text>
</comment>
<accession>A0A9W6ZXD5</accession>
<reference evidence="2" key="1">
    <citation type="journal article" date="2023" name="Commun. Biol.">
        <title>Genome analysis of Parmales, the sister group of diatoms, reveals the evolutionary specialization of diatoms from phago-mixotrophs to photoautotrophs.</title>
        <authorList>
            <person name="Ban H."/>
            <person name="Sato S."/>
            <person name="Yoshikawa S."/>
            <person name="Yamada K."/>
            <person name="Nakamura Y."/>
            <person name="Ichinomiya M."/>
            <person name="Sato N."/>
            <person name="Blanc-Mathieu R."/>
            <person name="Endo H."/>
            <person name="Kuwata A."/>
            <person name="Ogata H."/>
        </authorList>
    </citation>
    <scope>NUCLEOTIDE SEQUENCE [LARGE SCALE GENOMIC DNA]</scope>
    <source>
        <strain evidence="2">NIES 3701</strain>
    </source>
</reference>